<keyword evidence="2" id="KW-0561">Oxygen transport</keyword>
<dbReference type="SUPFAM" id="SSF47188">
    <property type="entry name" value="Hemerythrin-like"/>
    <property type="match status" value="1"/>
</dbReference>
<dbReference type="KEGG" id="mmob:F6R98_06085"/>
<dbReference type="EMBL" id="CP044205">
    <property type="protein sequence ID" value="QFY42248.1"/>
    <property type="molecule type" value="Genomic_DNA"/>
</dbReference>
<evidence type="ECO:0000313" key="6">
    <source>
        <dbReference type="EMBL" id="QFY42248.1"/>
    </source>
</evidence>
<accession>A0A5Q0BJB6</accession>
<protein>
    <submittedName>
        <fullName evidence="6">Bacteriohemerythrin</fullName>
    </submittedName>
</protein>
<dbReference type="PANTHER" id="PTHR37164:SF1">
    <property type="entry name" value="BACTERIOHEMERYTHRIN"/>
    <property type="match status" value="1"/>
</dbReference>
<dbReference type="NCBIfam" id="NF033749">
    <property type="entry name" value="bact_hemeryth"/>
    <property type="match status" value="1"/>
</dbReference>
<proteinExistence type="inferred from homology"/>
<keyword evidence="7" id="KW-1185">Reference proteome</keyword>
<keyword evidence="2" id="KW-0813">Transport</keyword>
<dbReference type="InterPro" id="IPR016131">
    <property type="entry name" value="Haemerythrin_Fe_BS"/>
</dbReference>
<evidence type="ECO:0000313" key="7">
    <source>
        <dbReference type="Proteomes" id="UP000325755"/>
    </source>
</evidence>
<evidence type="ECO:0000259" key="5">
    <source>
        <dbReference type="Pfam" id="PF01814"/>
    </source>
</evidence>
<feature type="domain" description="Hemerythrin-like" evidence="5">
    <location>
        <begin position="16"/>
        <end position="125"/>
    </location>
</feature>
<dbReference type="InParanoid" id="A0A5Q0BJB6"/>
<keyword evidence="3" id="KW-0479">Metal-binding</keyword>
<dbReference type="GO" id="GO:0005344">
    <property type="term" value="F:oxygen carrier activity"/>
    <property type="evidence" value="ECO:0007669"/>
    <property type="project" value="UniProtKB-KW"/>
</dbReference>
<dbReference type="InterPro" id="IPR035938">
    <property type="entry name" value="Hemerythrin-like_sf"/>
</dbReference>
<dbReference type="RefSeq" id="WP_153248229.1">
    <property type="nucleotide sequence ID" value="NZ_CP044205.1"/>
</dbReference>
<dbReference type="InterPro" id="IPR012312">
    <property type="entry name" value="Hemerythrin-like"/>
</dbReference>
<keyword evidence="4" id="KW-0408">Iron</keyword>
<dbReference type="PROSITE" id="PS00550">
    <property type="entry name" value="HEMERYTHRINS"/>
    <property type="match status" value="1"/>
</dbReference>
<comment type="similarity">
    <text evidence="1">Belongs to the hemerythrin family.</text>
</comment>
<evidence type="ECO:0000256" key="2">
    <source>
        <dbReference type="ARBA" id="ARBA00022621"/>
    </source>
</evidence>
<dbReference type="InterPro" id="IPR050669">
    <property type="entry name" value="Hemerythrin"/>
</dbReference>
<sequence>MSLITWSDFLSVEMAEIDGQHKRMVRLINGLDEHMRKGDANDIMAGVFNGIVEFAGIHFATEEQWMARYDFPGFPEHVLEHQQFTATAVELQNRFSSNQAEVTAHTMVFLQDWFYHHLLGTDKLLEKHLHAMSTGHLSSSQLGSKDAQAAGGVSVMLRSPSLYDGYTATVPLLFRRVV</sequence>
<dbReference type="GO" id="GO:0046872">
    <property type="term" value="F:metal ion binding"/>
    <property type="evidence" value="ECO:0007669"/>
    <property type="project" value="UniProtKB-KW"/>
</dbReference>
<dbReference type="AlphaFoldDB" id="A0A5Q0BJB6"/>
<dbReference type="Gene3D" id="1.20.120.50">
    <property type="entry name" value="Hemerythrin-like"/>
    <property type="match status" value="1"/>
</dbReference>
<dbReference type="NCBIfam" id="TIGR02481">
    <property type="entry name" value="hemeryth_dom"/>
    <property type="match status" value="1"/>
</dbReference>
<gene>
    <name evidence="6" type="ORF">F6R98_06085</name>
</gene>
<dbReference type="Proteomes" id="UP000325755">
    <property type="component" value="Chromosome"/>
</dbReference>
<dbReference type="Pfam" id="PF01814">
    <property type="entry name" value="Hemerythrin"/>
    <property type="match status" value="1"/>
</dbReference>
<evidence type="ECO:0000256" key="1">
    <source>
        <dbReference type="ARBA" id="ARBA00010587"/>
    </source>
</evidence>
<evidence type="ECO:0000256" key="3">
    <source>
        <dbReference type="ARBA" id="ARBA00022723"/>
    </source>
</evidence>
<dbReference type="OrthoDB" id="1122424at2"/>
<evidence type="ECO:0000256" key="4">
    <source>
        <dbReference type="ARBA" id="ARBA00023004"/>
    </source>
</evidence>
<name>A0A5Q0BJB6_9GAMM</name>
<dbReference type="InterPro" id="IPR012827">
    <property type="entry name" value="Hemerythrin_metal-bd"/>
</dbReference>
<dbReference type="PANTHER" id="PTHR37164">
    <property type="entry name" value="BACTERIOHEMERYTHRIN"/>
    <property type="match status" value="1"/>
</dbReference>
<reference evidence="6 7" key="1">
    <citation type="submission" date="2019-09" db="EMBL/GenBank/DDBJ databases">
        <title>Ecophysiology of the spiral-shaped methanotroph Methylospira mobilis as revealed by the complete genome sequence.</title>
        <authorList>
            <person name="Oshkin I.Y."/>
            <person name="Dedysh S.N."/>
            <person name="Miroshnikov K."/>
            <person name="Danilova O.V."/>
            <person name="Hakobyan A."/>
            <person name="Liesack W."/>
        </authorList>
    </citation>
    <scope>NUCLEOTIDE SEQUENCE [LARGE SCALE GENOMIC DNA]</scope>
    <source>
        <strain evidence="6 7">Shm1</strain>
    </source>
</reference>
<organism evidence="6 7">
    <name type="scientific">Candidatus Methylospira mobilis</name>
    <dbReference type="NCBI Taxonomy" id="1808979"/>
    <lineage>
        <taxon>Bacteria</taxon>
        <taxon>Pseudomonadati</taxon>
        <taxon>Pseudomonadota</taxon>
        <taxon>Gammaproteobacteria</taxon>
        <taxon>Methylococcales</taxon>
        <taxon>Methylococcaceae</taxon>
        <taxon>Candidatus Methylospira</taxon>
    </lineage>
</organism>
<dbReference type="CDD" id="cd12107">
    <property type="entry name" value="Hemerythrin"/>
    <property type="match status" value="1"/>
</dbReference>